<dbReference type="InterPro" id="IPR034444">
    <property type="entry name" value="Nuo17.8"/>
</dbReference>
<proteinExistence type="predicted"/>
<reference evidence="1 2" key="1">
    <citation type="submission" date="2023-04" db="EMBL/GenBank/DDBJ databases">
        <title>Genome of Basidiobolus ranarum AG-B5.</title>
        <authorList>
            <person name="Stajich J.E."/>
            <person name="Carter-House D."/>
            <person name="Gryganskyi A."/>
        </authorList>
    </citation>
    <scope>NUCLEOTIDE SEQUENCE [LARGE SCALE GENOMIC DNA]</scope>
    <source>
        <strain evidence="1 2">AG-B5</strain>
    </source>
</reference>
<evidence type="ECO:0000313" key="2">
    <source>
        <dbReference type="Proteomes" id="UP001479436"/>
    </source>
</evidence>
<comment type="caution">
    <text evidence="1">The sequence shown here is derived from an EMBL/GenBank/DDBJ whole genome shotgun (WGS) entry which is preliminary data.</text>
</comment>
<dbReference type="PANTHER" id="PTHR42100">
    <property type="entry name" value="OXIDOREDUCTASE 178 KDA SUBUNIT, PUTATIVE (AFU_ORTHOLOGUE AFUA_8G04320)-RELATED"/>
    <property type="match status" value="1"/>
</dbReference>
<sequence length="162" mass="18797">MSRQVLKLRSVGSLLSHQKSFINSPKNTRTLASQSDAHHEEHHDFPVEDFSGGFWKGTLLVIGGAFLWSKLDEAVMDKFQQHPITRFIERSMTPEQVWKDINQRELQMVADYVEQSFILKDDVRPKFRALRYPEMFERASPHVNVTGDQADLSDLVIKGHRY</sequence>
<dbReference type="PANTHER" id="PTHR42100:SF1">
    <property type="entry name" value="OXIDOREDUCTASE 178 KDA SUBUNIT, PUTATIVE (AFU_ORTHOLOGUE AFUA_8G04320)-RELATED"/>
    <property type="match status" value="1"/>
</dbReference>
<dbReference type="EMBL" id="JASJQH010000295">
    <property type="protein sequence ID" value="KAK9765242.1"/>
    <property type="molecule type" value="Genomic_DNA"/>
</dbReference>
<accession>A0ABR2WUX6</accession>
<name>A0ABR2WUX6_9FUNG</name>
<organism evidence="1 2">
    <name type="scientific">Basidiobolus ranarum</name>
    <dbReference type="NCBI Taxonomy" id="34480"/>
    <lineage>
        <taxon>Eukaryota</taxon>
        <taxon>Fungi</taxon>
        <taxon>Fungi incertae sedis</taxon>
        <taxon>Zoopagomycota</taxon>
        <taxon>Entomophthoromycotina</taxon>
        <taxon>Basidiobolomycetes</taxon>
        <taxon>Basidiobolales</taxon>
        <taxon>Basidiobolaceae</taxon>
        <taxon>Basidiobolus</taxon>
    </lineage>
</organism>
<dbReference type="Proteomes" id="UP001479436">
    <property type="component" value="Unassembled WGS sequence"/>
</dbReference>
<gene>
    <name evidence="1" type="ORF">K7432_006578</name>
</gene>
<evidence type="ECO:0000313" key="1">
    <source>
        <dbReference type="EMBL" id="KAK9765242.1"/>
    </source>
</evidence>
<keyword evidence="2" id="KW-1185">Reference proteome</keyword>
<protein>
    <submittedName>
        <fullName evidence="1">Uncharacterized protein</fullName>
    </submittedName>
</protein>